<reference evidence="11 12" key="1">
    <citation type="submission" date="2019-07" db="EMBL/GenBank/DDBJ databases">
        <title>Whole genome shotgun sequence of Kocuria flava NBRC 107626.</title>
        <authorList>
            <person name="Hosoyama A."/>
            <person name="Uohara A."/>
            <person name="Ohji S."/>
            <person name="Ichikawa N."/>
        </authorList>
    </citation>
    <scope>NUCLEOTIDE SEQUENCE [LARGE SCALE GENOMIC DNA]</scope>
    <source>
        <strain evidence="11 12">NBRC 107626</strain>
    </source>
</reference>
<comment type="subcellular location">
    <subcellularLocation>
        <location evidence="1">Membrane</location>
        <topology evidence="1">Multi-pass membrane protein</topology>
    </subcellularLocation>
</comment>
<comment type="caution">
    <text evidence="11">The sequence shown here is derived from an EMBL/GenBank/DDBJ whole genome shotgun (WGS) entry which is preliminary data.</text>
</comment>
<evidence type="ECO:0000256" key="7">
    <source>
        <dbReference type="ARBA" id="ARBA00023303"/>
    </source>
</evidence>
<keyword evidence="7" id="KW-0407">Ion channel</keyword>
<evidence type="ECO:0000256" key="3">
    <source>
        <dbReference type="ARBA" id="ARBA00022692"/>
    </source>
</evidence>
<dbReference type="InterPro" id="IPR028325">
    <property type="entry name" value="VG_K_chnl"/>
</dbReference>
<dbReference type="Gene3D" id="1.20.5.110">
    <property type="match status" value="1"/>
</dbReference>
<dbReference type="SUPFAM" id="SSF81324">
    <property type="entry name" value="Voltage-gated potassium channels"/>
    <property type="match status" value="1"/>
</dbReference>
<evidence type="ECO:0000313" key="11">
    <source>
        <dbReference type="EMBL" id="GEO93477.1"/>
    </source>
</evidence>
<evidence type="ECO:0000256" key="2">
    <source>
        <dbReference type="ARBA" id="ARBA00022448"/>
    </source>
</evidence>
<keyword evidence="2" id="KW-0813">Transport</keyword>
<keyword evidence="4 9" id="KW-1133">Transmembrane helix</keyword>
<dbReference type="PANTHER" id="PTHR11537">
    <property type="entry name" value="VOLTAGE-GATED POTASSIUM CHANNEL"/>
    <property type="match status" value="1"/>
</dbReference>
<keyword evidence="3 9" id="KW-0812">Transmembrane</keyword>
<feature type="compositionally biased region" description="Gly residues" evidence="8">
    <location>
        <begin position="43"/>
        <end position="55"/>
    </location>
</feature>
<dbReference type="Gene3D" id="1.10.287.70">
    <property type="match status" value="1"/>
</dbReference>
<evidence type="ECO:0000256" key="5">
    <source>
        <dbReference type="ARBA" id="ARBA00023065"/>
    </source>
</evidence>
<dbReference type="Proteomes" id="UP000321155">
    <property type="component" value="Unassembled WGS sequence"/>
</dbReference>
<proteinExistence type="predicted"/>
<dbReference type="PANTHER" id="PTHR11537:SF254">
    <property type="entry name" value="POTASSIUM VOLTAGE-GATED CHANNEL PROTEIN SHAB"/>
    <property type="match status" value="1"/>
</dbReference>
<evidence type="ECO:0000256" key="8">
    <source>
        <dbReference type="SAM" id="MobiDB-lite"/>
    </source>
</evidence>
<sequence>MAASSFWGGAGPRALGGSGSSFSRREDMCWSVRGGGRHHRGMGGRGRPGAAGARGPGWRVPGWGRTAGAVLFLVAWAWPILDPGAGVEPVSRAVLAGVWGLFAVDCGVRLARAGDRRRFVAGHVLDLAVVVFPLLRQFQVLRLVGLGLVVGRRAAADLRGRVAVQLVGGAALLELVGALAVLDAERGAAGARIVDLGDALWWAASTMSTVGYGDVYPVTGAGRAVGVVVMFGGLGVLGLVTALLASWLVEVVLDRREAAADGEDGDR</sequence>
<keyword evidence="5" id="KW-0406">Ion transport</keyword>
<accession>A0ABQ0X7M2</accession>
<protein>
    <recommendedName>
        <fullName evidence="10">Potassium channel domain-containing protein</fullName>
    </recommendedName>
</protein>
<evidence type="ECO:0000313" key="12">
    <source>
        <dbReference type="Proteomes" id="UP000321155"/>
    </source>
</evidence>
<feature type="domain" description="Potassium channel" evidence="10">
    <location>
        <begin position="191"/>
        <end position="249"/>
    </location>
</feature>
<evidence type="ECO:0000256" key="6">
    <source>
        <dbReference type="ARBA" id="ARBA00023136"/>
    </source>
</evidence>
<feature type="region of interest" description="Disordered" evidence="8">
    <location>
        <begin position="34"/>
        <end position="55"/>
    </location>
</feature>
<dbReference type="EMBL" id="BJZR01000122">
    <property type="protein sequence ID" value="GEO93477.1"/>
    <property type="molecule type" value="Genomic_DNA"/>
</dbReference>
<evidence type="ECO:0000259" key="10">
    <source>
        <dbReference type="Pfam" id="PF07885"/>
    </source>
</evidence>
<evidence type="ECO:0000256" key="4">
    <source>
        <dbReference type="ARBA" id="ARBA00022989"/>
    </source>
</evidence>
<evidence type="ECO:0000256" key="1">
    <source>
        <dbReference type="ARBA" id="ARBA00004141"/>
    </source>
</evidence>
<dbReference type="PRINTS" id="PR00169">
    <property type="entry name" value="KCHANNEL"/>
</dbReference>
<keyword evidence="6 9" id="KW-0472">Membrane</keyword>
<gene>
    <name evidence="11" type="ORF">KFL01_27830</name>
</gene>
<dbReference type="InterPro" id="IPR013099">
    <property type="entry name" value="K_chnl_dom"/>
</dbReference>
<keyword evidence="12" id="KW-1185">Reference proteome</keyword>
<feature type="transmembrane region" description="Helical" evidence="9">
    <location>
        <begin position="224"/>
        <end position="249"/>
    </location>
</feature>
<evidence type="ECO:0000256" key="9">
    <source>
        <dbReference type="SAM" id="Phobius"/>
    </source>
</evidence>
<dbReference type="Pfam" id="PF07885">
    <property type="entry name" value="Ion_trans_2"/>
    <property type="match status" value="1"/>
</dbReference>
<organism evidence="11 12">
    <name type="scientific">Kocuria flava</name>
    <dbReference type="NCBI Taxonomy" id="446860"/>
    <lineage>
        <taxon>Bacteria</taxon>
        <taxon>Bacillati</taxon>
        <taxon>Actinomycetota</taxon>
        <taxon>Actinomycetes</taxon>
        <taxon>Micrococcales</taxon>
        <taxon>Micrococcaceae</taxon>
        <taxon>Kocuria</taxon>
    </lineage>
</organism>
<name>A0ABQ0X7M2_9MICC</name>